<feature type="domain" description="VWFA" evidence="1">
    <location>
        <begin position="213"/>
        <end position="372"/>
    </location>
</feature>
<reference evidence="2 3" key="1">
    <citation type="submission" date="2021-06" db="EMBL/GenBank/DDBJ databases">
        <title>Bacterium isolated from marine sediment.</title>
        <authorList>
            <person name="Zhu K.-L."/>
            <person name="Du Z.-J."/>
            <person name="Liang Q.-Y."/>
        </authorList>
    </citation>
    <scope>NUCLEOTIDE SEQUENCE [LARGE SCALE GENOMIC DNA]</scope>
    <source>
        <strain evidence="2 3">A346</strain>
    </source>
</reference>
<dbReference type="InterPro" id="IPR002035">
    <property type="entry name" value="VWF_A"/>
</dbReference>
<keyword evidence="3" id="KW-1185">Reference proteome</keyword>
<name>A0ABS6M649_9GAMM</name>
<comment type="caution">
    <text evidence="2">The sequence shown here is derived from an EMBL/GenBank/DDBJ whole genome shotgun (WGS) entry which is preliminary data.</text>
</comment>
<dbReference type="Pfam" id="PF05762">
    <property type="entry name" value="VWA_CoxE"/>
    <property type="match status" value="1"/>
</dbReference>
<evidence type="ECO:0000313" key="2">
    <source>
        <dbReference type="EMBL" id="MBV0931739.1"/>
    </source>
</evidence>
<dbReference type="InterPro" id="IPR008912">
    <property type="entry name" value="Uncharacterised_CoxE"/>
</dbReference>
<evidence type="ECO:0000313" key="3">
    <source>
        <dbReference type="Proteomes" id="UP000755551"/>
    </source>
</evidence>
<dbReference type="EMBL" id="JAHQZT010000001">
    <property type="protein sequence ID" value="MBV0931739.1"/>
    <property type="molecule type" value="Genomic_DNA"/>
</dbReference>
<dbReference type="InterPro" id="IPR050458">
    <property type="entry name" value="LolB"/>
</dbReference>
<proteinExistence type="predicted"/>
<evidence type="ECO:0000259" key="1">
    <source>
        <dbReference type="SMART" id="SM00327"/>
    </source>
</evidence>
<dbReference type="RefSeq" id="WP_217333169.1">
    <property type="nucleotide sequence ID" value="NZ_JAHQZT010000001.1"/>
</dbReference>
<organism evidence="2 3">
    <name type="scientific">Marinobacterium weihaiense</name>
    <dbReference type="NCBI Taxonomy" id="2851016"/>
    <lineage>
        <taxon>Bacteria</taxon>
        <taxon>Pseudomonadati</taxon>
        <taxon>Pseudomonadota</taxon>
        <taxon>Gammaproteobacteria</taxon>
        <taxon>Oceanospirillales</taxon>
        <taxon>Oceanospirillaceae</taxon>
        <taxon>Marinobacterium</taxon>
    </lineage>
</organism>
<dbReference type="Proteomes" id="UP000755551">
    <property type="component" value="Unassembled WGS sequence"/>
</dbReference>
<gene>
    <name evidence="2" type="ORF">KTN04_00080</name>
</gene>
<dbReference type="PANTHER" id="PTHR30634:SF16">
    <property type="entry name" value="OUTER-MEMBRANE LIPOPROTEIN LOLB"/>
    <property type="match status" value="1"/>
</dbReference>
<accession>A0ABS6M649</accession>
<dbReference type="SMART" id="SM00327">
    <property type="entry name" value="VWA"/>
    <property type="match status" value="1"/>
</dbReference>
<dbReference type="PANTHER" id="PTHR30634">
    <property type="entry name" value="OUTER MEMBRANE LOLAB LIPOPROTEIN INSERTION APPARATUS"/>
    <property type="match status" value="1"/>
</dbReference>
<protein>
    <submittedName>
        <fullName evidence="2">VWA domain-containing protein</fullName>
    </submittedName>
</protein>
<sequence>MTIKDPNQPKLQQDERQRRWRLVLGNDAELDTPLSEQDTRLDQLMEQLYIPGESQGGRYGHHYGRRLPKAALWFKDIRALFPESAASIIQNDALQRLDMSSLLQDPAFLDAVKPDINLVASLLMMKDYIPDEAKDNARKLVKQLVEQLMQHYRPAAEQSIRGALNRASRSNRPRPSEVNWNATIRKNLKHWQPEEQIIFPERLVGYGRRQRRAKQVILCVDQSGSMADSVIYSSIFAAVISSMPSLHTQLVVFDTEVVDLSEQLQDPVDMLFGIQLGGGTDIAKALTYCEGLITNPSETQLILISDLYENGDKQALLQSAQRIIEGGTNLVTLLALSDDGAPISNRHIAGQFTALGSPAFACTPDLFPPLMAAALERRDLHQFASSHNLPVVTGEESTV</sequence>